<evidence type="ECO:0000256" key="1">
    <source>
        <dbReference type="ARBA" id="ARBA00005879"/>
    </source>
</evidence>
<comment type="pathway">
    <text evidence="12">Cofactor biosynthesis; adenosylcobalamin biosynthesis; precorrin-2 from uroporphyrinogen III: step 1/1.</text>
</comment>
<dbReference type="GO" id="GO:0016491">
    <property type="term" value="F:oxidoreductase activity"/>
    <property type="evidence" value="ECO:0007669"/>
    <property type="project" value="UniProtKB-KW"/>
</dbReference>
<dbReference type="RefSeq" id="WP_107299200.1">
    <property type="nucleotide sequence ID" value="NZ_PYMB01000007.1"/>
</dbReference>
<dbReference type="PANTHER" id="PTHR45790:SF3">
    <property type="entry name" value="S-ADENOSYL-L-METHIONINE-DEPENDENT UROPORPHYRINOGEN III METHYLTRANSFERASE, CHLOROPLASTIC"/>
    <property type="match status" value="1"/>
</dbReference>
<dbReference type="InterPro" id="IPR014777">
    <property type="entry name" value="4pyrrole_Mease_sub1"/>
</dbReference>
<evidence type="ECO:0000256" key="5">
    <source>
        <dbReference type="ARBA" id="ARBA00022679"/>
    </source>
</evidence>
<dbReference type="Proteomes" id="UP000241346">
    <property type="component" value="Unassembled WGS sequence"/>
</dbReference>
<feature type="domain" description="Tetrapyrrole methylase" evidence="13">
    <location>
        <begin position="32"/>
        <end position="241"/>
    </location>
</feature>
<dbReference type="Gene3D" id="3.40.1010.10">
    <property type="entry name" value="Cobalt-precorrin-4 Transmethylase, Domain 1"/>
    <property type="match status" value="1"/>
</dbReference>
<comment type="similarity">
    <text evidence="1">Belongs to the precorrin methyltransferase family.</text>
</comment>
<dbReference type="InterPro" id="IPR014776">
    <property type="entry name" value="4pyrrole_Mease_sub2"/>
</dbReference>
<dbReference type="GO" id="GO:0019354">
    <property type="term" value="P:siroheme biosynthetic process"/>
    <property type="evidence" value="ECO:0007669"/>
    <property type="project" value="UniProtKB-UniPathway"/>
</dbReference>
<dbReference type="GO" id="GO:0032259">
    <property type="term" value="P:methylation"/>
    <property type="evidence" value="ECO:0007669"/>
    <property type="project" value="UniProtKB-KW"/>
</dbReference>
<dbReference type="SUPFAM" id="SSF53790">
    <property type="entry name" value="Tetrapyrrole methylase"/>
    <property type="match status" value="1"/>
</dbReference>
<dbReference type="NCBIfam" id="NF004790">
    <property type="entry name" value="PRK06136.1"/>
    <property type="match status" value="1"/>
</dbReference>
<gene>
    <name evidence="14" type="primary">cobA</name>
    <name evidence="14" type="ORF">C9J01_16350</name>
</gene>
<dbReference type="InterPro" id="IPR000878">
    <property type="entry name" value="4pyrrol_Mease"/>
</dbReference>
<evidence type="ECO:0000256" key="11">
    <source>
        <dbReference type="ARBA" id="ARBA00025705"/>
    </source>
</evidence>
<dbReference type="InterPro" id="IPR050161">
    <property type="entry name" value="Siro_Cobalamin_biosynth"/>
</dbReference>
<keyword evidence="9" id="KW-0627">Porphyrin biosynthesis</keyword>
<evidence type="ECO:0000256" key="4">
    <source>
        <dbReference type="ARBA" id="ARBA00022603"/>
    </source>
</evidence>
<evidence type="ECO:0000256" key="12">
    <source>
        <dbReference type="ARBA" id="ARBA00060548"/>
    </source>
</evidence>
<dbReference type="GO" id="GO:0004851">
    <property type="term" value="F:uroporphyrin-III C-methyltransferase activity"/>
    <property type="evidence" value="ECO:0007669"/>
    <property type="project" value="UniProtKB-EC"/>
</dbReference>
<organism evidence="14 15">
    <name type="scientific">Photobacterium rosenbergii</name>
    <dbReference type="NCBI Taxonomy" id="294936"/>
    <lineage>
        <taxon>Bacteria</taxon>
        <taxon>Pseudomonadati</taxon>
        <taxon>Pseudomonadota</taxon>
        <taxon>Gammaproteobacteria</taxon>
        <taxon>Vibrionales</taxon>
        <taxon>Vibrionaceae</taxon>
        <taxon>Photobacterium</taxon>
    </lineage>
</organism>
<dbReference type="AlphaFoldDB" id="A0A2T3NC20"/>
<dbReference type="GO" id="GO:0016829">
    <property type="term" value="F:lyase activity"/>
    <property type="evidence" value="ECO:0007669"/>
    <property type="project" value="UniProtKB-KW"/>
</dbReference>
<dbReference type="PROSITE" id="PS00839">
    <property type="entry name" value="SUMT_1"/>
    <property type="match status" value="1"/>
</dbReference>
<dbReference type="Pfam" id="PF00590">
    <property type="entry name" value="TP_methylase"/>
    <property type="match status" value="1"/>
</dbReference>
<dbReference type="CDD" id="cd11642">
    <property type="entry name" value="SUMT"/>
    <property type="match status" value="1"/>
</dbReference>
<comment type="caution">
    <text evidence="14">The sequence shown here is derived from an EMBL/GenBank/DDBJ whole genome shotgun (WGS) entry which is preliminary data.</text>
</comment>
<evidence type="ECO:0000256" key="2">
    <source>
        <dbReference type="ARBA" id="ARBA00012162"/>
    </source>
</evidence>
<dbReference type="FunFam" id="3.30.950.10:FF:000001">
    <property type="entry name" value="Siroheme synthase"/>
    <property type="match status" value="1"/>
</dbReference>
<evidence type="ECO:0000256" key="7">
    <source>
        <dbReference type="ARBA" id="ARBA00023002"/>
    </source>
</evidence>
<keyword evidence="7" id="KW-0560">Oxidoreductase</keyword>
<evidence type="ECO:0000256" key="9">
    <source>
        <dbReference type="ARBA" id="ARBA00023244"/>
    </source>
</evidence>
<evidence type="ECO:0000256" key="6">
    <source>
        <dbReference type="ARBA" id="ARBA00022691"/>
    </source>
</evidence>
<dbReference type="EC" id="2.1.1.107" evidence="2"/>
<accession>A0A2T3NC20</accession>
<evidence type="ECO:0000256" key="10">
    <source>
        <dbReference type="ARBA" id="ARBA00023268"/>
    </source>
</evidence>
<keyword evidence="4 14" id="KW-0489">Methyltransferase</keyword>
<dbReference type="OrthoDB" id="9815856at2"/>
<dbReference type="FunFam" id="3.40.1010.10:FF:000001">
    <property type="entry name" value="Siroheme synthase"/>
    <property type="match status" value="1"/>
</dbReference>
<reference evidence="14 15" key="1">
    <citation type="submission" date="2018-03" db="EMBL/GenBank/DDBJ databases">
        <title>Whole genome sequencing of Histamine producing bacteria.</title>
        <authorList>
            <person name="Butler K."/>
        </authorList>
    </citation>
    <scope>NUCLEOTIDE SEQUENCE [LARGE SCALE GENOMIC DNA]</scope>
    <source>
        <strain evidence="14 15">DSM 19138</strain>
    </source>
</reference>
<evidence type="ECO:0000313" key="14">
    <source>
        <dbReference type="EMBL" id="PSW11517.1"/>
    </source>
</evidence>
<dbReference type="InterPro" id="IPR003043">
    <property type="entry name" value="Uropor_MeTrfase_CS"/>
</dbReference>
<evidence type="ECO:0000256" key="3">
    <source>
        <dbReference type="ARBA" id="ARBA00022573"/>
    </source>
</evidence>
<dbReference type="InterPro" id="IPR006366">
    <property type="entry name" value="CobA/CysG_C"/>
</dbReference>
<evidence type="ECO:0000259" key="13">
    <source>
        <dbReference type="Pfam" id="PF00590"/>
    </source>
</evidence>
<evidence type="ECO:0000256" key="8">
    <source>
        <dbReference type="ARBA" id="ARBA00023239"/>
    </source>
</evidence>
<keyword evidence="10" id="KW-0511">Multifunctional enzyme</keyword>
<keyword evidence="3" id="KW-0169">Cobalamin biosynthesis</keyword>
<dbReference type="PANTHER" id="PTHR45790">
    <property type="entry name" value="SIROHEME SYNTHASE-RELATED"/>
    <property type="match status" value="1"/>
</dbReference>
<dbReference type="EMBL" id="PYMB01000007">
    <property type="protein sequence ID" value="PSW11517.1"/>
    <property type="molecule type" value="Genomic_DNA"/>
</dbReference>
<protein>
    <recommendedName>
        <fullName evidence="2">uroporphyrinogen-III C-methyltransferase</fullName>
        <ecNumber evidence="2">2.1.1.107</ecNumber>
    </recommendedName>
</protein>
<dbReference type="Gene3D" id="3.30.950.10">
    <property type="entry name" value="Methyltransferase, Cobalt-precorrin-4 Transmethylase, Domain 2"/>
    <property type="match status" value="1"/>
</dbReference>
<dbReference type="GO" id="GO:0009236">
    <property type="term" value="P:cobalamin biosynthetic process"/>
    <property type="evidence" value="ECO:0007669"/>
    <property type="project" value="UniProtKB-KW"/>
</dbReference>
<proteinExistence type="inferred from homology"/>
<comment type="pathway">
    <text evidence="11">Porphyrin-containing compound metabolism; siroheme biosynthesis; precorrin-2 from uroporphyrinogen III: step 1/1.</text>
</comment>
<evidence type="ECO:0000313" key="15">
    <source>
        <dbReference type="Proteomes" id="UP000241346"/>
    </source>
</evidence>
<keyword evidence="6" id="KW-0949">S-adenosyl-L-methionine</keyword>
<dbReference type="UniPathway" id="UPA00262">
    <property type="reaction ID" value="UER00211"/>
</dbReference>
<keyword evidence="8" id="KW-0456">Lyase</keyword>
<sequence>MQLRKSNSNTNSLPIRPSQVRTALNRDKQGFVSLVGAGPGDPELLTLKALKAIQSADVILHDHLVTKAIIQNAKPGTNIIEVGKSYNNPSATQEGINTMLVSMAQRGLRICRLKGGDPFVFGRGSEEAIALEQQQIPFEVVPGLTAALGCCAYSGIPLTHRGVSRGFTAVTARGNNEQYQINWESLVKLNHTLVFYMGLHCAAWIASSLMLHGMSKDTPIAIISHGTQPQHHQLSTTLIELENCLLKNTPTAPSLIVVGETVDLANQIKWHSNHQQTEHLFEHSLEGAI</sequence>
<keyword evidence="5 14" id="KW-0808">Transferase</keyword>
<name>A0A2T3NC20_9GAMM</name>
<dbReference type="NCBIfam" id="TIGR01469">
    <property type="entry name" value="cobA_cysG_Cterm"/>
    <property type="match status" value="1"/>
</dbReference>
<dbReference type="InterPro" id="IPR035996">
    <property type="entry name" value="4pyrrol_Methylase_sf"/>
</dbReference>